<organism evidence="1 2">
    <name type="scientific">Batillaria attramentaria</name>
    <dbReference type="NCBI Taxonomy" id="370345"/>
    <lineage>
        <taxon>Eukaryota</taxon>
        <taxon>Metazoa</taxon>
        <taxon>Spiralia</taxon>
        <taxon>Lophotrochozoa</taxon>
        <taxon>Mollusca</taxon>
        <taxon>Gastropoda</taxon>
        <taxon>Caenogastropoda</taxon>
        <taxon>Sorbeoconcha</taxon>
        <taxon>Cerithioidea</taxon>
        <taxon>Batillariidae</taxon>
        <taxon>Batillaria</taxon>
    </lineage>
</organism>
<name>A0ABD0KW10_9CAEN</name>
<evidence type="ECO:0000313" key="2">
    <source>
        <dbReference type="Proteomes" id="UP001519460"/>
    </source>
</evidence>
<comment type="caution">
    <text evidence="1">The sequence shown here is derived from an EMBL/GenBank/DDBJ whole genome shotgun (WGS) entry which is preliminary data.</text>
</comment>
<reference evidence="1 2" key="1">
    <citation type="journal article" date="2023" name="Sci. Data">
        <title>Genome assembly of the Korean intertidal mud-creeper Batillaria attramentaria.</title>
        <authorList>
            <person name="Patra A.K."/>
            <person name="Ho P.T."/>
            <person name="Jun S."/>
            <person name="Lee S.J."/>
            <person name="Kim Y."/>
            <person name="Won Y.J."/>
        </authorList>
    </citation>
    <scope>NUCLEOTIDE SEQUENCE [LARGE SCALE GENOMIC DNA]</scope>
    <source>
        <strain evidence="1">Wonlab-2016</strain>
    </source>
</reference>
<dbReference type="AlphaFoldDB" id="A0ABD0KW10"/>
<feature type="non-terminal residue" evidence="1">
    <location>
        <position position="1"/>
    </location>
</feature>
<accession>A0ABD0KW10</accession>
<evidence type="ECO:0000313" key="1">
    <source>
        <dbReference type="EMBL" id="KAK7491417.1"/>
    </source>
</evidence>
<keyword evidence="2" id="KW-1185">Reference proteome</keyword>
<sequence>GLRAVCNGGTPGLAAGNHRSTAQRGIYCRPGTLAAFVSGGYTEKLLRLRCINVPVQVLKGWNLGHPVHQLEHGVNRLALCCDTPDVEACLEKFGATLSSMGQRGFIAGKQAGNISNVGVDNIVTFTPGTAASELTAMMPLICGRALGSGGFSVVMERPLDHASCTTVGASLILITVHWPSLCHQLVLYGQDEVSAYDG</sequence>
<dbReference type="Proteomes" id="UP001519460">
    <property type="component" value="Unassembled WGS sequence"/>
</dbReference>
<dbReference type="EMBL" id="JACVVK020000114">
    <property type="protein sequence ID" value="KAK7491417.1"/>
    <property type="molecule type" value="Genomic_DNA"/>
</dbReference>
<proteinExistence type="predicted"/>
<gene>
    <name evidence="1" type="ORF">BaRGS_00017246</name>
</gene>
<protein>
    <submittedName>
        <fullName evidence="1">Uncharacterized protein</fullName>
    </submittedName>
</protein>